<dbReference type="InterPro" id="IPR036291">
    <property type="entry name" value="NAD(P)-bd_dom_sf"/>
</dbReference>
<evidence type="ECO:0000259" key="13">
    <source>
        <dbReference type="Pfam" id="PF01370"/>
    </source>
</evidence>
<dbReference type="InterPro" id="IPR001509">
    <property type="entry name" value="Epimerase_deHydtase"/>
</dbReference>
<dbReference type="GO" id="GO:0042732">
    <property type="term" value="P:D-xylose metabolic process"/>
    <property type="evidence" value="ECO:0007669"/>
    <property type="project" value="InterPro"/>
</dbReference>
<proteinExistence type="predicted"/>
<evidence type="ECO:0000256" key="4">
    <source>
        <dbReference type="ARBA" id="ARBA00022793"/>
    </source>
</evidence>
<keyword evidence="8" id="KW-0333">Golgi apparatus</keyword>
<protein>
    <submittedName>
        <fullName evidence="14">Unannotated protein</fullName>
    </submittedName>
</protein>
<organism evidence="14">
    <name type="scientific">freshwater metagenome</name>
    <dbReference type="NCBI Taxonomy" id="449393"/>
    <lineage>
        <taxon>unclassified sequences</taxon>
        <taxon>metagenomes</taxon>
        <taxon>ecological metagenomes</taxon>
    </lineage>
</organism>
<keyword evidence="3" id="KW-0812">Transmembrane</keyword>
<dbReference type="GO" id="GO:0000139">
    <property type="term" value="C:Golgi membrane"/>
    <property type="evidence" value="ECO:0007669"/>
    <property type="project" value="UniProtKB-SubCell"/>
</dbReference>
<evidence type="ECO:0000256" key="3">
    <source>
        <dbReference type="ARBA" id="ARBA00022692"/>
    </source>
</evidence>
<keyword evidence="10" id="KW-0325">Glycoprotein</keyword>
<keyword evidence="4" id="KW-0210">Decarboxylase</keyword>
<evidence type="ECO:0000256" key="10">
    <source>
        <dbReference type="ARBA" id="ARBA00023180"/>
    </source>
</evidence>
<evidence type="ECO:0000256" key="2">
    <source>
        <dbReference type="ARBA" id="ARBA00004323"/>
    </source>
</evidence>
<dbReference type="InterPro" id="IPR044516">
    <property type="entry name" value="UXS-like"/>
</dbReference>
<keyword evidence="9" id="KW-0472">Membrane</keyword>
<name>A0A6J7CPB5_9ZZZZ</name>
<comment type="subcellular location">
    <subcellularLocation>
        <location evidence="2">Golgi apparatus membrane</location>
        <topology evidence="2">Single-pass type II membrane protein</topology>
    </subcellularLocation>
    <subcellularLocation>
        <location evidence="12">Golgi apparatus</location>
        <location evidence="12">Golgi stack membrane</location>
    </subcellularLocation>
</comment>
<evidence type="ECO:0000256" key="1">
    <source>
        <dbReference type="ARBA" id="ARBA00001911"/>
    </source>
</evidence>
<evidence type="ECO:0000313" key="14">
    <source>
        <dbReference type="EMBL" id="CAB4858835.1"/>
    </source>
</evidence>
<evidence type="ECO:0000256" key="9">
    <source>
        <dbReference type="ARBA" id="ARBA00023136"/>
    </source>
</evidence>
<reference evidence="14" key="1">
    <citation type="submission" date="2020-05" db="EMBL/GenBank/DDBJ databases">
        <authorList>
            <person name="Chiriac C."/>
            <person name="Salcher M."/>
            <person name="Ghai R."/>
            <person name="Kavagutti S V."/>
        </authorList>
    </citation>
    <scope>NUCLEOTIDE SEQUENCE</scope>
</reference>
<dbReference type="GO" id="GO:0032580">
    <property type="term" value="C:Golgi cisterna membrane"/>
    <property type="evidence" value="ECO:0007669"/>
    <property type="project" value="UniProtKB-SubCell"/>
</dbReference>
<evidence type="ECO:0000256" key="7">
    <source>
        <dbReference type="ARBA" id="ARBA00023027"/>
    </source>
</evidence>
<dbReference type="GO" id="GO:0070403">
    <property type="term" value="F:NAD+ binding"/>
    <property type="evidence" value="ECO:0007669"/>
    <property type="project" value="InterPro"/>
</dbReference>
<dbReference type="SUPFAM" id="SSF51735">
    <property type="entry name" value="NAD(P)-binding Rossmann-fold domains"/>
    <property type="match status" value="1"/>
</dbReference>
<feature type="domain" description="NAD-dependent epimerase/dehydratase" evidence="13">
    <location>
        <begin position="3"/>
        <end position="238"/>
    </location>
</feature>
<dbReference type="EMBL" id="CAFBLN010000002">
    <property type="protein sequence ID" value="CAB4858835.1"/>
    <property type="molecule type" value="Genomic_DNA"/>
</dbReference>
<evidence type="ECO:0000256" key="8">
    <source>
        <dbReference type="ARBA" id="ARBA00023034"/>
    </source>
</evidence>
<keyword evidence="5" id="KW-0735">Signal-anchor</keyword>
<keyword evidence="6" id="KW-1133">Transmembrane helix</keyword>
<dbReference type="FunFam" id="3.40.50.720:FF:000065">
    <property type="entry name" value="UDP-glucuronic acid decarboxylase 1"/>
    <property type="match status" value="1"/>
</dbReference>
<evidence type="ECO:0000256" key="11">
    <source>
        <dbReference type="ARBA" id="ARBA00023239"/>
    </source>
</evidence>
<dbReference type="PANTHER" id="PTHR43078:SF6">
    <property type="entry name" value="UDP-GLUCURONIC ACID DECARBOXYLASE 1"/>
    <property type="match status" value="1"/>
</dbReference>
<gene>
    <name evidence="14" type="ORF">UFOPK3381_00134</name>
</gene>
<dbReference type="GO" id="GO:0033320">
    <property type="term" value="P:UDP-D-xylose biosynthetic process"/>
    <property type="evidence" value="ECO:0007669"/>
    <property type="project" value="UniProtKB-UniPathway"/>
</dbReference>
<evidence type="ECO:0000256" key="6">
    <source>
        <dbReference type="ARBA" id="ARBA00022989"/>
    </source>
</evidence>
<accession>A0A6J7CPB5</accession>
<dbReference type="Gene3D" id="3.40.50.720">
    <property type="entry name" value="NAD(P)-binding Rossmann-like Domain"/>
    <property type="match status" value="1"/>
</dbReference>
<evidence type="ECO:0000256" key="5">
    <source>
        <dbReference type="ARBA" id="ARBA00022968"/>
    </source>
</evidence>
<keyword evidence="11" id="KW-0456">Lyase</keyword>
<dbReference type="PANTHER" id="PTHR43078">
    <property type="entry name" value="UDP-GLUCURONIC ACID DECARBOXYLASE-RELATED"/>
    <property type="match status" value="1"/>
</dbReference>
<dbReference type="GO" id="GO:0048040">
    <property type="term" value="F:UDP-glucuronate decarboxylase activity"/>
    <property type="evidence" value="ECO:0007669"/>
    <property type="project" value="TreeGrafter"/>
</dbReference>
<dbReference type="UniPathway" id="UPA00796">
    <property type="reaction ID" value="UER00771"/>
</dbReference>
<evidence type="ECO:0000256" key="12">
    <source>
        <dbReference type="ARBA" id="ARBA00037859"/>
    </source>
</evidence>
<dbReference type="Pfam" id="PF01370">
    <property type="entry name" value="Epimerase"/>
    <property type="match status" value="1"/>
</dbReference>
<sequence length="312" mass="33447">MNIVVTGGAGFIGSHLVDALLARGDSVVVFDDLSTGTPENLASALASGRCELRVQDVSQGIDCDIRVQEVYHLASPASPPAYLAHPLETLAVGSEGTRHALELARRDGANFLLASTSEVYGDPVEHPQRESYWGNVNPVGPRSVYDEAKRFAEALTTAYRCTHQLPVAIVRIFNTFGPRLAEGDGRVVSNFICQSLRGEPLTVYGTGEQTRSLCYVSDLVRGLQLACATAFGEPINLGNPNEMTVLDIATLILGATGSASEIVHQPLPQDDPTRRRPDIERAATVLGWSPAIDVATGIEMTVTHFAKQLGLR</sequence>
<keyword evidence="7" id="KW-0520">NAD</keyword>
<comment type="cofactor">
    <cofactor evidence="1">
        <name>NAD(+)</name>
        <dbReference type="ChEBI" id="CHEBI:57540"/>
    </cofactor>
</comment>
<dbReference type="AlphaFoldDB" id="A0A6J7CPB5"/>